<accession>X0TEN5</accession>
<feature type="domain" description="Ketopantoate reductase C-terminal" evidence="1">
    <location>
        <begin position="34"/>
        <end position="160"/>
    </location>
</feature>
<comment type="caution">
    <text evidence="2">The sequence shown here is derived from an EMBL/GenBank/DDBJ whole genome shotgun (WGS) entry which is preliminary data.</text>
</comment>
<dbReference type="Gene3D" id="1.10.1040.10">
    <property type="entry name" value="N-(1-d-carboxylethyl)-l-norvaline Dehydrogenase, domain 2"/>
    <property type="match status" value="1"/>
</dbReference>
<dbReference type="SUPFAM" id="SSF48179">
    <property type="entry name" value="6-phosphogluconate dehydrogenase C-terminal domain-like"/>
    <property type="match status" value="1"/>
</dbReference>
<protein>
    <recommendedName>
        <fullName evidence="1">Ketopantoate reductase C-terminal domain-containing protein</fullName>
    </recommendedName>
</protein>
<dbReference type="AlphaFoldDB" id="X0TEN5"/>
<dbReference type="InterPro" id="IPR008927">
    <property type="entry name" value="6-PGluconate_DH-like_C_sf"/>
</dbReference>
<dbReference type="EMBL" id="BARS01019534">
    <property type="protein sequence ID" value="GAF91968.1"/>
    <property type="molecule type" value="Genomic_DNA"/>
</dbReference>
<sequence length="183" mass="20162">MVVGLHPEGAAAEVDALAKDLRRAGLDVGVSSRIAEDRWLKLCVNLMSAPNALIRRADHDTREFVEVKARLLEEAREVLAAHRIVARSCDGRDRSLDEEIRHQRESLKRGTSARRLPLYNQVWSSLRSDAPLEADGYHQRILELAAAGGIQAPVNARVLTKLVEAKSSRLGPECFSAAELLAP</sequence>
<dbReference type="Pfam" id="PF08546">
    <property type="entry name" value="ApbA_C"/>
    <property type="match status" value="1"/>
</dbReference>
<evidence type="ECO:0000259" key="1">
    <source>
        <dbReference type="Pfam" id="PF08546"/>
    </source>
</evidence>
<proteinExistence type="predicted"/>
<name>X0TEN5_9ZZZZ</name>
<organism evidence="2">
    <name type="scientific">marine sediment metagenome</name>
    <dbReference type="NCBI Taxonomy" id="412755"/>
    <lineage>
        <taxon>unclassified sequences</taxon>
        <taxon>metagenomes</taxon>
        <taxon>ecological metagenomes</taxon>
    </lineage>
</organism>
<dbReference type="InterPro" id="IPR013328">
    <property type="entry name" value="6PGD_dom2"/>
</dbReference>
<reference evidence="2" key="1">
    <citation type="journal article" date="2014" name="Front. Microbiol.">
        <title>High frequency of phylogenetically diverse reductive dehalogenase-homologous genes in deep subseafloor sedimentary metagenomes.</title>
        <authorList>
            <person name="Kawai M."/>
            <person name="Futagami T."/>
            <person name="Toyoda A."/>
            <person name="Takaki Y."/>
            <person name="Nishi S."/>
            <person name="Hori S."/>
            <person name="Arai W."/>
            <person name="Tsubouchi T."/>
            <person name="Morono Y."/>
            <person name="Uchiyama I."/>
            <person name="Ito T."/>
            <person name="Fujiyama A."/>
            <person name="Inagaki F."/>
            <person name="Takami H."/>
        </authorList>
    </citation>
    <scope>NUCLEOTIDE SEQUENCE</scope>
    <source>
        <strain evidence="2">Expedition CK06-06</strain>
    </source>
</reference>
<evidence type="ECO:0000313" key="2">
    <source>
        <dbReference type="EMBL" id="GAF91968.1"/>
    </source>
</evidence>
<gene>
    <name evidence="2" type="ORF">S01H1_31640</name>
</gene>
<dbReference type="InterPro" id="IPR013752">
    <property type="entry name" value="KPA_reductase"/>
</dbReference>